<dbReference type="SUPFAM" id="SSF48371">
    <property type="entry name" value="ARM repeat"/>
    <property type="match status" value="1"/>
</dbReference>
<evidence type="ECO:0000313" key="3">
    <source>
        <dbReference type="Proteomes" id="UP000789595"/>
    </source>
</evidence>
<organism evidence="2 3">
    <name type="scientific">Pelagomonas calceolata</name>
    <dbReference type="NCBI Taxonomy" id="35677"/>
    <lineage>
        <taxon>Eukaryota</taxon>
        <taxon>Sar</taxon>
        <taxon>Stramenopiles</taxon>
        <taxon>Ochrophyta</taxon>
        <taxon>Pelagophyceae</taxon>
        <taxon>Pelagomonadales</taxon>
        <taxon>Pelagomonadaceae</taxon>
        <taxon>Pelagomonas</taxon>
    </lineage>
</organism>
<evidence type="ECO:0000313" key="2">
    <source>
        <dbReference type="EMBL" id="CAH0370445.1"/>
    </source>
</evidence>
<feature type="region of interest" description="Disordered" evidence="1">
    <location>
        <begin position="1560"/>
        <end position="1580"/>
    </location>
</feature>
<reference evidence="2" key="1">
    <citation type="submission" date="2021-11" db="EMBL/GenBank/DDBJ databases">
        <authorList>
            <consortium name="Genoscope - CEA"/>
            <person name="William W."/>
        </authorList>
    </citation>
    <scope>NUCLEOTIDE SEQUENCE</scope>
</reference>
<feature type="region of interest" description="Disordered" evidence="1">
    <location>
        <begin position="121"/>
        <end position="141"/>
    </location>
</feature>
<feature type="compositionally biased region" description="Acidic residues" evidence="1">
    <location>
        <begin position="170"/>
        <end position="179"/>
    </location>
</feature>
<feature type="non-terminal residue" evidence="2">
    <location>
        <position position="1"/>
    </location>
</feature>
<comment type="caution">
    <text evidence="2">The sequence shown here is derived from an EMBL/GenBank/DDBJ whole genome shotgun (WGS) entry which is preliminary data.</text>
</comment>
<dbReference type="Proteomes" id="UP000789595">
    <property type="component" value="Unassembled WGS sequence"/>
</dbReference>
<feature type="region of interest" description="Disordered" evidence="1">
    <location>
        <begin position="158"/>
        <end position="183"/>
    </location>
</feature>
<accession>A0A8J2SEC1</accession>
<sequence>MRLLFVGHLGRAHDDEILFAKPVRVQRFSVVPHSTLAHDVVATTQQEPFELELSFQKKDAKELSQIHKGPVSRGGTCDVKERVVTSKLAFRGDYYRVCVAVYGELADLKEEARLEREALAAEKAKNAKPKPPPEFYETPSRDGARLLLDPVVDRLLRGEQQDATTIPSSLEDEAEDEWPSDVTPQQALEKLPSANWEALIQCCSSNIASDDYETQVAAFQLIDQACSAGDASLASMALLDTVQASSSSILDEEYAPPRLVESVAGALRSLAEASPDAASKLDTAPVVRRLLRDSPIMRPSFVKDANRFLRRCGLVRALASLRDAAASCLATPTWPRLRDATGACDAVRALLERACRDAAARSVTEQWGASEPVVDARLLDVLLRGRLAASCAALAAATSDCVAKDFMDAATRRDASASVAPCNEALGALVHLLNDVEGGGALWALCPRAADAFVECCSISDLADIVQTQRLTYTLARSLPDAPVKRPEAFEMSAPLPGISSTQDKDAGPPTRAELLSAIRFVAESNDCSSMTRAVCETEGAFDCILQASSDPASAEHALALLSLFGEAAPSSACRLLTLKRSEVRSKLCGDGDPAPASAAARALLKEESREVTCASVQDVARRLRILARTTETVFSLEEDDDALVTTCCNTAACVAKDIGEVDKDEDYEGLSYGREALDHEASLRVATCGLSALNARLRARRIVAANTNDTESFRSLLSAAIKRRLLSPSDPSGVFRVLDAVAARVVLLRGDVPPPLLGDVNDQVNTAANRVSALGVDGEEDYDEDVEPVHTEEGFSALQRCLDTGLAACALADTLLASIRCSEQWRDEADVLDVLLKCISSLCITFGPLLHERACDDGMEDEDELRPVETPLYNQAKSLAEHLVLLLRKYWSQTWSPSSLCKAVAKLARSSPAAWLGCASALERCLPRRAPCLPSSSQDVADLDDGGYVGYSLGLRDSLEDDRADARRAALQACLDGRRGARNHARALQETAQRAQRSRWDDAVTNEVIQFAVKCLESAAKALQGVGSELVAGLVDLGPVSGAKTASYLLLEARAAVQCGKAKDAKAYAARAETDHEKRAAMFGELENFEAWHRAARLLTGVREACCSSSGRTALFACGAPLVLVDALSLPKPELLRLALESLAALTHDAQERTASDDIEKSRIALDALLAGYPPPERNEVYGSGISTTFLTAFARALAKVLAKYHKADAHVHASTARCLAILARERRNAPRVLRALGAASSSSGGSSLLTRAVTGLTTSLEALREGGPGHAPDAPEEDTTEEFKSKILSERREVFEGLASRAAKLLRAAAYCARAPVALAWDARCDPVEVNALLKGDVAEGLQRAVGLFADENEDAWSVLEAEHPGDATDVLKAYARVAKRASRDLIDASQAPATNEAIVDEDESLAKQSDGDVAKRCREAASEIVGETDRQTATLQKWHSDLQCVAKHDDDDEPPMRLGGDRAHALGRHQGLGGLNRAGQGYGERLVWDGEDASRSLLRVAAKNVPLKHVRKAVAEAVGEEEAGALASDEAIRVSGLSQGGWGSRKRGRLALGKVRAAAAAAPVAPAATSGAADPRA</sequence>
<dbReference type="InterPro" id="IPR016024">
    <property type="entry name" value="ARM-type_fold"/>
</dbReference>
<name>A0A8J2SEC1_9STRA</name>
<proteinExistence type="predicted"/>
<gene>
    <name evidence="2" type="ORF">PECAL_3P03340</name>
</gene>
<keyword evidence="3" id="KW-1185">Reference proteome</keyword>
<protein>
    <submittedName>
        <fullName evidence="2">Uncharacterized protein</fullName>
    </submittedName>
</protein>
<evidence type="ECO:0000256" key="1">
    <source>
        <dbReference type="SAM" id="MobiDB-lite"/>
    </source>
</evidence>
<dbReference type="EMBL" id="CAKKNE010000003">
    <property type="protein sequence ID" value="CAH0370445.1"/>
    <property type="molecule type" value="Genomic_DNA"/>
</dbReference>